<dbReference type="Gene3D" id="3.40.960.10">
    <property type="entry name" value="VSR Endonuclease"/>
    <property type="match status" value="1"/>
</dbReference>
<name>A0A521CT66_9ACTN</name>
<keyword evidence="2" id="KW-1185">Reference proteome</keyword>
<dbReference type="AlphaFoldDB" id="A0A521CT66"/>
<accession>A0A521CT66</accession>
<dbReference type="EMBL" id="FXTJ01000002">
    <property type="protein sequence ID" value="SMO61830.1"/>
    <property type="molecule type" value="Genomic_DNA"/>
</dbReference>
<sequence>MSTTALPDVLRHRLFRGTDVVRRGLLTPARLRGHSCRRLFRDVYVDARVPDSHRLRARAAAGLLLPGAVVSGLSAAVLWGVDLADERDDVELVLPPGSHPRRVPGVRVRRLAVPPGDVQVLDGVRVQSAAAAAIRAAAVLDPDEAVVAVDRMVAAGVVALDEVRARAAVPGRASPRVRRACSRADGLAESPQETRLRLLVVDGGLPAPVAQYVVTHEGRFVARVDLAWPGLRVALEYDGAWHAEPGQFARDRRRLNALQAAGWTVVFVTAADLHDPVRLMATIRAALRR</sequence>
<reference evidence="1 2" key="1">
    <citation type="submission" date="2017-05" db="EMBL/GenBank/DDBJ databases">
        <authorList>
            <person name="Varghese N."/>
            <person name="Submissions S."/>
        </authorList>
    </citation>
    <scope>NUCLEOTIDE SEQUENCE [LARGE SCALE GENOMIC DNA]</scope>
    <source>
        <strain evidence="1 2">DSM 46834</strain>
    </source>
</reference>
<dbReference type="Proteomes" id="UP000317484">
    <property type="component" value="Unassembled WGS sequence"/>
</dbReference>
<dbReference type="RefSeq" id="WP_142457772.1">
    <property type="nucleotide sequence ID" value="NZ_FXTJ01000002.1"/>
</dbReference>
<protein>
    <recommendedName>
        <fullName evidence="3">T/G mismatch-specific endonuclease</fullName>
    </recommendedName>
</protein>
<evidence type="ECO:0000313" key="1">
    <source>
        <dbReference type="EMBL" id="SMO61830.1"/>
    </source>
</evidence>
<evidence type="ECO:0008006" key="3">
    <source>
        <dbReference type="Google" id="ProtNLM"/>
    </source>
</evidence>
<evidence type="ECO:0000313" key="2">
    <source>
        <dbReference type="Proteomes" id="UP000317484"/>
    </source>
</evidence>
<proteinExistence type="predicted"/>
<organism evidence="1 2">
    <name type="scientific">Geodermatophilus aquaeductus</name>
    <dbReference type="NCBI Taxonomy" id="1564161"/>
    <lineage>
        <taxon>Bacteria</taxon>
        <taxon>Bacillati</taxon>
        <taxon>Actinomycetota</taxon>
        <taxon>Actinomycetes</taxon>
        <taxon>Geodermatophilales</taxon>
        <taxon>Geodermatophilaceae</taxon>
        <taxon>Geodermatophilus</taxon>
    </lineage>
</organism>
<gene>
    <name evidence="1" type="ORF">SAMN06273567_102560</name>
</gene>
<dbReference type="InterPro" id="IPR011335">
    <property type="entry name" value="Restrct_endonuc-II-like"/>
</dbReference>
<dbReference type="SUPFAM" id="SSF52980">
    <property type="entry name" value="Restriction endonuclease-like"/>
    <property type="match status" value="1"/>
</dbReference>